<evidence type="ECO:0000256" key="4">
    <source>
        <dbReference type="SAM" id="MobiDB-lite"/>
    </source>
</evidence>
<evidence type="ECO:0000256" key="3">
    <source>
        <dbReference type="HAMAP-Rule" id="MF_00385"/>
    </source>
</evidence>
<evidence type="ECO:0000256" key="2">
    <source>
        <dbReference type="ARBA" id="ARBA00023274"/>
    </source>
</evidence>
<dbReference type="GO" id="GO:0005737">
    <property type="term" value="C:cytoplasm"/>
    <property type="evidence" value="ECO:0007669"/>
    <property type="project" value="UniProtKB-ARBA"/>
</dbReference>
<dbReference type="EMBL" id="PCYM01000002">
    <property type="protein sequence ID" value="PIR47722.1"/>
    <property type="molecule type" value="Genomic_DNA"/>
</dbReference>
<evidence type="ECO:0000313" key="6">
    <source>
        <dbReference type="Proteomes" id="UP000230084"/>
    </source>
</evidence>
<protein>
    <recommendedName>
        <fullName evidence="3">Small ribosomal subunit protein bS16</fullName>
    </recommendedName>
</protein>
<evidence type="ECO:0000313" key="5">
    <source>
        <dbReference type="EMBL" id="PIR47722.1"/>
    </source>
</evidence>
<dbReference type="PANTHER" id="PTHR12919">
    <property type="entry name" value="30S RIBOSOMAL PROTEIN S16"/>
    <property type="match status" value="1"/>
</dbReference>
<dbReference type="Pfam" id="PF00886">
    <property type="entry name" value="Ribosomal_S16"/>
    <property type="match status" value="1"/>
</dbReference>
<dbReference type="GO" id="GO:0003735">
    <property type="term" value="F:structural constituent of ribosome"/>
    <property type="evidence" value="ECO:0007669"/>
    <property type="project" value="InterPro"/>
</dbReference>
<feature type="compositionally biased region" description="Basic and acidic residues" evidence="4">
    <location>
        <begin position="114"/>
        <end position="136"/>
    </location>
</feature>
<accession>A0A2H0RME9</accession>
<dbReference type="InterPro" id="IPR023803">
    <property type="entry name" value="Ribosomal_bS16_dom_sf"/>
</dbReference>
<dbReference type="NCBIfam" id="TIGR00002">
    <property type="entry name" value="S16"/>
    <property type="match status" value="1"/>
</dbReference>
<dbReference type="Proteomes" id="UP000230084">
    <property type="component" value="Unassembled WGS sequence"/>
</dbReference>
<dbReference type="AlphaFoldDB" id="A0A2H0RME9"/>
<sequence length="166" mass="18212">MLSIRFQRTGKKKAPQYRVVVTEKTRDPWGKHNEIVGHYNPRTKEAVLKEDRIQYWVSVGAQPTNSVRNLLIRLNVIKGEKVKSITISKKRQGALDAKNTEKMEALAAAEEAKKAEAEAKKAAAEAEKAAAEEAKAAAETAPVEEVPAEVASKVPEEEAPAEPVTE</sequence>
<feature type="region of interest" description="Disordered" evidence="4">
    <location>
        <begin position="114"/>
        <end position="166"/>
    </location>
</feature>
<dbReference type="GO" id="GO:0006412">
    <property type="term" value="P:translation"/>
    <property type="evidence" value="ECO:0007669"/>
    <property type="project" value="UniProtKB-UniRule"/>
</dbReference>
<dbReference type="InterPro" id="IPR000307">
    <property type="entry name" value="Ribosomal_bS16"/>
</dbReference>
<dbReference type="GO" id="GO:0015935">
    <property type="term" value="C:small ribosomal subunit"/>
    <property type="evidence" value="ECO:0007669"/>
    <property type="project" value="TreeGrafter"/>
</dbReference>
<comment type="caution">
    <text evidence="5">The sequence shown here is derived from an EMBL/GenBank/DDBJ whole genome shotgun (WGS) entry which is preliminary data.</text>
</comment>
<proteinExistence type="inferred from homology"/>
<evidence type="ECO:0000256" key="1">
    <source>
        <dbReference type="ARBA" id="ARBA00022980"/>
    </source>
</evidence>
<reference evidence="5 6" key="1">
    <citation type="submission" date="2017-09" db="EMBL/GenBank/DDBJ databases">
        <title>Depth-based differentiation of microbial function through sediment-hosted aquifers and enrichment of novel symbionts in the deep terrestrial subsurface.</title>
        <authorList>
            <person name="Probst A.J."/>
            <person name="Ladd B."/>
            <person name="Jarett J.K."/>
            <person name="Geller-Mcgrath D.E."/>
            <person name="Sieber C.M."/>
            <person name="Emerson J.B."/>
            <person name="Anantharaman K."/>
            <person name="Thomas B.C."/>
            <person name="Malmstrom R."/>
            <person name="Stieglmeier M."/>
            <person name="Klingl A."/>
            <person name="Woyke T."/>
            <person name="Ryan C.M."/>
            <person name="Banfield J.F."/>
        </authorList>
    </citation>
    <scope>NUCLEOTIDE SEQUENCE [LARGE SCALE GENOMIC DNA]</scope>
    <source>
        <strain evidence="5">CG10_big_fil_rev_8_21_14_0_10_50_16</strain>
    </source>
</reference>
<name>A0A2H0RME9_9BACT</name>
<gene>
    <name evidence="3" type="primary">rpsP</name>
    <name evidence="5" type="ORF">COV06_01865</name>
</gene>
<dbReference type="SUPFAM" id="SSF54565">
    <property type="entry name" value="Ribosomal protein S16"/>
    <property type="match status" value="1"/>
</dbReference>
<feature type="compositionally biased region" description="Low complexity" evidence="4">
    <location>
        <begin position="137"/>
        <end position="153"/>
    </location>
</feature>
<keyword evidence="2 3" id="KW-0687">Ribonucleoprotein</keyword>
<comment type="similarity">
    <text evidence="3">Belongs to the bacterial ribosomal protein bS16 family.</text>
</comment>
<keyword evidence="1 3" id="KW-0689">Ribosomal protein</keyword>
<organism evidence="5 6">
    <name type="scientific">Candidatus Uhrbacteria bacterium CG10_big_fil_rev_8_21_14_0_10_50_16</name>
    <dbReference type="NCBI Taxonomy" id="1975039"/>
    <lineage>
        <taxon>Bacteria</taxon>
        <taxon>Candidatus Uhriibacteriota</taxon>
    </lineage>
</organism>
<dbReference type="HAMAP" id="MF_00385">
    <property type="entry name" value="Ribosomal_bS16"/>
    <property type="match status" value="1"/>
</dbReference>
<dbReference type="Gene3D" id="3.30.1320.10">
    <property type="match status" value="1"/>
</dbReference>
<feature type="compositionally biased region" description="Acidic residues" evidence="4">
    <location>
        <begin position="157"/>
        <end position="166"/>
    </location>
</feature>
<dbReference type="PANTHER" id="PTHR12919:SF20">
    <property type="entry name" value="SMALL RIBOSOMAL SUBUNIT PROTEIN BS16M"/>
    <property type="match status" value="1"/>
</dbReference>